<dbReference type="EMBL" id="MFNE01000019">
    <property type="protein sequence ID" value="OGG96030.1"/>
    <property type="molecule type" value="Genomic_DNA"/>
</dbReference>
<keyword evidence="2" id="KW-0548">Nucleotidyltransferase</keyword>
<reference evidence="4 5" key="1">
    <citation type="journal article" date="2016" name="Nat. Commun.">
        <title>Thousands of microbial genomes shed light on interconnected biogeochemical processes in an aquifer system.</title>
        <authorList>
            <person name="Anantharaman K."/>
            <person name="Brown C.T."/>
            <person name="Hug L.A."/>
            <person name="Sharon I."/>
            <person name="Castelle C.J."/>
            <person name="Probst A.J."/>
            <person name="Thomas B.C."/>
            <person name="Singh A."/>
            <person name="Wilkins M.J."/>
            <person name="Karaoz U."/>
            <person name="Brodie E.L."/>
            <person name="Williams K.H."/>
            <person name="Hubbard S.S."/>
            <person name="Banfield J.F."/>
        </authorList>
    </citation>
    <scope>NUCLEOTIDE SEQUENCE [LARGE SCALE GENOMIC DNA]</scope>
</reference>
<organism evidence="4 5">
    <name type="scientific">Candidatus Lambdaproteobacteria bacterium RIFOXYD2_FULL_50_16</name>
    <dbReference type="NCBI Taxonomy" id="1817772"/>
    <lineage>
        <taxon>Bacteria</taxon>
        <taxon>Pseudomonadati</taxon>
        <taxon>Pseudomonadota</taxon>
        <taxon>Candidatus Lambdaproteobacteria</taxon>
    </lineage>
</organism>
<dbReference type="GO" id="GO:0016779">
    <property type="term" value="F:nucleotidyltransferase activity"/>
    <property type="evidence" value="ECO:0007669"/>
    <property type="project" value="UniProtKB-KW"/>
</dbReference>
<comment type="caution">
    <text evidence="4">The sequence shown here is derived from an EMBL/GenBank/DDBJ whole genome shotgun (WGS) entry which is preliminary data.</text>
</comment>
<accession>A0A1F6GD48</accession>
<name>A0A1F6GD48_9PROT</name>
<dbReference type="SUPFAM" id="SSF52374">
    <property type="entry name" value="Nucleotidylyl transferase"/>
    <property type="match status" value="1"/>
</dbReference>
<feature type="domain" description="Cytidyltransferase-like" evidence="3">
    <location>
        <begin position="29"/>
        <end position="129"/>
    </location>
</feature>
<keyword evidence="1" id="KW-0808">Transferase</keyword>
<evidence type="ECO:0000313" key="5">
    <source>
        <dbReference type="Proteomes" id="UP000178449"/>
    </source>
</evidence>
<protein>
    <recommendedName>
        <fullName evidence="3">Cytidyltransferase-like domain-containing protein</fullName>
    </recommendedName>
</protein>
<dbReference type="InterPro" id="IPR050385">
    <property type="entry name" value="Archaeal_FAD_synthase"/>
</dbReference>
<dbReference type="PANTHER" id="PTHR43793:SF1">
    <property type="entry name" value="FAD SYNTHASE"/>
    <property type="match status" value="1"/>
</dbReference>
<evidence type="ECO:0000313" key="4">
    <source>
        <dbReference type="EMBL" id="OGG96030.1"/>
    </source>
</evidence>
<dbReference type="NCBIfam" id="TIGR00125">
    <property type="entry name" value="cyt_tran_rel"/>
    <property type="match status" value="1"/>
</dbReference>
<dbReference type="AlphaFoldDB" id="A0A1F6GD48"/>
<evidence type="ECO:0000256" key="1">
    <source>
        <dbReference type="ARBA" id="ARBA00022679"/>
    </source>
</evidence>
<dbReference type="InterPro" id="IPR014729">
    <property type="entry name" value="Rossmann-like_a/b/a_fold"/>
</dbReference>
<sequence>MSVEDKIQSIEEIGQALSNRGNRRVVHCHGEFDLLHFGHTRYFKAAKRLGDILVVTLTPDRFIAKGPGRPVFNENQRAEAIANLEFVDYVGINQWPTALETLEIIRPNIYAKGNEYLKKKDVTGRLDQEKAKIESLGGQMAFTDDIVFSSSKLLNNHFDVFSEAAKPFLAELSQTTKATDLLALVDKIKGLKILVLGDFELAEQCLVEGGHAKLRRAFIQPSGALLGLITLKEFCELVDFLSVSTEDQSLIGPLIPASVFADLIVEPGLNYPTRRSYFDQATGFKRFSARHQTPFTPDPKVEEKILAKLEKKLGDYDLVLAFDNNGGVLSPKVRAKLGQKAKFLALLLGQPKAELAHQALADYVKVDYLAGAQRLFAKDAERWAKGAGGFKSGPALSLSDKQGGLTQIGKNGAKSLAPLVADSPQNLPIDWLSASFALAAPLKALGVHEDGVLLLCQAIGTLARQAASQPYGLEKMLFDKFVIALLNR</sequence>
<dbReference type="InterPro" id="IPR004821">
    <property type="entry name" value="Cyt_trans-like"/>
</dbReference>
<dbReference type="Pfam" id="PF01467">
    <property type="entry name" value="CTP_transf_like"/>
    <property type="match status" value="1"/>
</dbReference>
<dbReference type="STRING" id="1817772.A2527_11950"/>
<dbReference type="Proteomes" id="UP000178449">
    <property type="component" value="Unassembled WGS sequence"/>
</dbReference>
<evidence type="ECO:0000256" key="2">
    <source>
        <dbReference type="ARBA" id="ARBA00022695"/>
    </source>
</evidence>
<proteinExistence type="predicted"/>
<gene>
    <name evidence="4" type="ORF">A2527_11950</name>
</gene>
<evidence type="ECO:0000259" key="3">
    <source>
        <dbReference type="Pfam" id="PF01467"/>
    </source>
</evidence>
<dbReference type="PANTHER" id="PTHR43793">
    <property type="entry name" value="FAD SYNTHASE"/>
    <property type="match status" value="1"/>
</dbReference>
<dbReference type="Gene3D" id="3.40.50.620">
    <property type="entry name" value="HUPs"/>
    <property type="match status" value="1"/>
</dbReference>